<accession>A0A564UJ51</accession>
<evidence type="ECO:0000313" key="1">
    <source>
        <dbReference type="EMBL" id="VUX19575.1"/>
    </source>
</evidence>
<proteinExistence type="predicted"/>
<gene>
    <name evidence="1" type="ORF">DLSSTS7063_02637</name>
</gene>
<protein>
    <submittedName>
        <fullName evidence="1">Uncharacterized protein</fullName>
    </submittedName>
</protein>
<dbReference type="RefSeq" id="WP_274619999.1">
    <property type="nucleotide sequence ID" value="NZ_CABHNM010000062.1"/>
</dbReference>
<dbReference type="EMBL" id="CABHNM010000062">
    <property type="protein sequence ID" value="VUX19575.1"/>
    <property type="molecule type" value="Genomic_DNA"/>
</dbReference>
<evidence type="ECO:0000313" key="2">
    <source>
        <dbReference type="Proteomes" id="UP000398619"/>
    </source>
</evidence>
<sequence length="44" mass="4858">MKWVNKPSKEVLATSARMHQKICAIIICATKPCQPVACSQKAFP</sequence>
<name>A0A564UJ51_9FIRM</name>
<reference evidence="1 2" key="1">
    <citation type="submission" date="2019-07" db="EMBL/GenBank/DDBJ databases">
        <authorList>
            <person name="Hibberd C M."/>
            <person name="Gehrig L. J."/>
            <person name="Chang H.-W."/>
            <person name="Venkatesh S."/>
        </authorList>
    </citation>
    <scope>NUCLEOTIDE SEQUENCE [LARGE SCALE GENOMIC DNA]</scope>
    <source>
        <strain evidence="1">Dorea_longicatena_SSTS_Bg7063</strain>
    </source>
</reference>
<dbReference type="AlphaFoldDB" id="A0A564UJ51"/>
<dbReference type="Proteomes" id="UP000398619">
    <property type="component" value="Unassembled WGS sequence"/>
</dbReference>
<organism evidence="1 2">
    <name type="scientific">Dorea longicatena</name>
    <dbReference type="NCBI Taxonomy" id="88431"/>
    <lineage>
        <taxon>Bacteria</taxon>
        <taxon>Bacillati</taxon>
        <taxon>Bacillota</taxon>
        <taxon>Clostridia</taxon>
        <taxon>Lachnospirales</taxon>
        <taxon>Lachnospiraceae</taxon>
        <taxon>Dorea</taxon>
    </lineage>
</organism>